<dbReference type="Proteomes" id="UP000230709">
    <property type="component" value="Chromosome"/>
</dbReference>
<dbReference type="InterPro" id="IPR003660">
    <property type="entry name" value="HAMP_dom"/>
</dbReference>
<reference evidence="10" key="1">
    <citation type="submission" date="2017-10" db="EMBL/GenBank/DDBJ databases">
        <title>Completed PacBio SMRT sequence of Methylosinus trichosporium OB3b reveals presence of a third large plasmid.</title>
        <authorList>
            <person name="Charles T.C."/>
            <person name="Lynch M.D.J."/>
            <person name="Heil J.R."/>
            <person name="Cheng J."/>
        </authorList>
    </citation>
    <scope>NUCLEOTIDE SEQUENCE [LARGE SCALE GENOMIC DNA]</scope>
    <source>
        <strain evidence="10">OB3b</strain>
    </source>
</reference>
<dbReference type="SUPFAM" id="SSF58104">
    <property type="entry name" value="Methyl-accepting chemotaxis protein (MCP) signaling domain"/>
    <property type="match status" value="1"/>
</dbReference>
<dbReference type="Pfam" id="PF00672">
    <property type="entry name" value="HAMP"/>
    <property type="match status" value="1"/>
</dbReference>
<comment type="subcellular location">
    <subcellularLocation>
        <location evidence="1">Membrane</location>
    </subcellularLocation>
</comment>
<dbReference type="PANTHER" id="PTHR43531">
    <property type="entry name" value="PROTEIN ICFG"/>
    <property type="match status" value="1"/>
</dbReference>
<dbReference type="RefSeq" id="WP_003609618.1">
    <property type="nucleotide sequence ID" value="NZ_ADVE02000001.1"/>
</dbReference>
<gene>
    <name evidence="9" type="ORF">CQW49_19665</name>
</gene>
<accession>A0A2D2D4A2</accession>
<dbReference type="Gene3D" id="1.10.287.950">
    <property type="entry name" value="Methyl-accepting chemotaxis protein"/>
    <property type="match status" value="1"/>
</dbReference>
<organism evidence="9 10">
    <name type="scientific">Methylosinus trichosporium (strain ATCC 35070 / NCIMB 11131 / UNIQEM 75 / OB3b)</name>
    <dbReference type="NCBI Taxonomy" id="595536"/>
    <lineage>
        <taxon>Bacteria</taxon>
        <taxon>Pseudomonadati</taxon>
        <taxon>Pseudomonadota</taxon>
        <taxon>Alphaproteobacteria</taxon>
        <taxon>Hyphomicrobiales</taxon>
        <taxon>Methylocystaceae</taxon>
        <taxon>Methylosinus</taxon>
    </lineage>
</organism>
<keyword evidence="2" id="KW-0145">Chemotaxis</keyword>
<sequence length="494" mass="52034">MKFGMKLVPPLVGVAAAPLLVVAPALMSGEAAFHPLWTGLGVAALAVSSAALAHVLVTGVLRPCATLRQSIERLRSGDLDTAPTGASGVNELAAIREALELLRMSMRDDLRRRAADQAAEQRATAERRATRDAESRSYVEAHEFFMRSFVDALDTLSRGDLSHRLTDAFSPDYEKLRHSYNATIEKLRAAFGDMIGHIHGLSSKTSEIASAADALAQRTEQQAASLAETTSALAQISTTVYKTSEGAQHAARVVSEARSDAEKSSEIVRRAIDAMGRIQGSSHEIGQIIGVIDEIAFQTNLLALNAGVEAARAGEAGRGFAVVASEVRALAQRSAEAAKEIKGLISTSSGQVEEGVTLVAQTGTALGRIVGQVSEANTAVAEIADGAQAQATGLREVNAAVAQMDQFTQQNAAMVEETTASSHGLKYDIERLADSIATFDLGDTGNVETLASRRSAEAPRAAPRAARSQRPAARGSAVAAQAQEAAPEQNWEEF</sequence>
<dbReference type="PROSITE" id="PS50885">
    <property type="entry name" value="HAMP"/>
    <property type="match status" value="2"/>
</dbReference>
<dbReference type="GO" id="GO:0016020">
    <property type="term" value="C:membrane"/>
    <property type="evidence" value="ECO:0007669"/>
    <property type="project" value="UniProtKB-SubCell"/>
</dbReference>
<comment type="similarity">
    <text evidence="3">Belongs to the methyl-accepting chemotaxis (MCP) protein family.</text>
</comment>
<dbReference type="InterPro" id="IPR051310">
    <property type="entry name" value="MCP_chemotaxis"/>
</dbReference>
<evidence type="ECO:0000259" key="7">
    <source>
        <dbReference type="PROSITE" id="PS50111"/>
    </source>
</evidence>
<evidence type="ECO:0000256" key="1">
    <source>
        <dbReference type="ARBA" id="ARBA00004370"/>
    </source>
</evidence>
<feature type="region of interest" description="Disordered" evidence="5">
    <location>
        <begin position="451"/>
        <end position="494"/>
    </location>
</feature>
<dbReference type="GO" id="GO:0007165">
    <property type="term" value="P:signal transduction"/>
    <property type="evidence" value="ECO:0007669"/>
    <property type="project" value="UniProtKB-KW"/>
</dbReference>
<feature type="domain" description="HAMP" evidence="8">
    <location>
        <begin position="146"/>
        <end position="192"/>
    </location>
</feature>
<proteinExistence type="inferred from homology"/>
<protein>
    <submittedName>
        <fullName evidence="9">Methyl-accepting chemotaxis protein</fullName>
    </submittedName>
</protein>
<dbReference type="KEGG" id="mtw:CQW49_19665"/>
<feature type="transmembrane region" description="Helical" evidence="6">
    <location>
        <begin position="37"/>
        <end position="61"/>
    </location>
</feature>
<dbReference type="STRING" id="595536.GCA_000178815_01260"/>
<evidence type="ECO:0000256" key="2">
    <source>
        <dbReference type="ARBA" id="ARBA00022500"/>
    </source>
</evidence>
<dbReference type="GO" id="GO:0006935">
    <property type="term" value="P:chemotaxis"/>
    <property type="evidence" value="ECO:0007669"/>
    <property type="project" value="UniProtKB-KW"/>
</dbReference>
<evidence type="ECO:0000256" key="4">
    <source>
        <dbReference type="PROSITE-ProRule" id="PRU00284"/>
    </source>
</evidence>
<dbReference type="CDD" id="cd11386">
    <property type="entry name" value="MCP_signal"/>
    <property type="match status" value="1"/>
</dbReference>
<keyword evidence="6" id="KW-0812">Transmembrane</keyword>
<dbReference type="SMART" id="SM00283">
    <property type="entry name" value="MA"/>
    <property type="match status" value="1"/>
</dbReference>
<feature type="domain" description="HAMP" evidence="8">
    <location>
        <begin position="58"/>
        <end position="111"/>
    </location>
</feature>
<evidence type="ECO:0000256" key="6">
    <source>
        <dbReference type="SAM" id="Phobius"/>
    </source>
</evidence>
<dbReference type="PANTHER" id="PTHR43531:SF11">
    <property type="entry name" value="METHYL-ACCEPTING CHEMOTAXIS PROTEIN 3"/>
    <property type="match status" value="1"/>
</dbReference>
<evidence type="ECO:0000259" key="8">
    <source>
        <dbReference type="PROSITE" id="PS50885"/>
    </source>
</evidence>
<name>A0A2D2D4A2_METT3</name>
<feature type="compositionally biased region" description="Basic and acidic residues" evidence="5">
    <location>
        <begin position="123"/>
        <end position="133"/>
    </location>
</feature>
<feature type="compositionally biased region" description="Low complexity" evidence="5">
    <location>
        <begin position="458"/>
        <end position="494"/>
    </location>
</feature>
<dbReference type="InterPro" id="IPR004089">
    <property type="entry name" value="MCPsignal_dom"/>
</dbReference>
<evidence type="ECO:0000313" key="9">
    <source>
        <dbReference type="EMBL" id="ATQ69851.1"/>
    </source>
</evidence>
<feature type="region of interest" description="Disordered" evidence="5">
    <location>
        <begin position="113"/>
        <end position="133"/>
    </location>
</feature>
<dbReference type="Pfam" id="PF00015">
    <property type="entry name" value="MCPsignal"/>
    <property type="match status" value="1"/>
</dbReference>
<keyword evidence="6" id="KW-0472">Membrane</keyword>
<dbReference type="AlphaFoldDB" id="A0A2D2D4A2"/>
<feature type="domain" description="Methyl-accepting transducer" evidence="7">
    <location>
        <begin position="197"/>
        <end position="426"/>
    </location>
</feature>
<dbReference type="EMBL" id="CP023737">
    <property type="protein sequence ID" value="ATQ69851.1"/>
    <property type="molecule type" value="Genomic_DNA"/>
</dbReference>
<keyword evidence="10" id="KW-1185">Reference proteome</keyword>
<dbReference type="FunFam" id="1.10.287.950:FF:000001">
    <property type="entry name" value="Methyl-accepting chemotaxis sensory transducer"/>
    <property type="match status" value="1"/>
</dbReference>
<dbReference type="SMART" id="SM00304">
    <property type="entry name" value="HAMP"/>
    <property type="match status" value="2"/>
</dbReference>
<keyword evidence="6" id="KW-1133">Transmembrane helix</keyword>
<dbReference type="PROSITE" id="PS50111">
    <property type="entry name" value="CHEMOTAXIS_TRANSDUC_2"/>
    <property type="match status" value="1"/>
</dbReference>
<keyword evidence="4" id="KW-0807">Transducer</keyword>
<evidence type="ECO:0000313" key="10">
    <source>
        <dbReference type="Proteomes" id="UP000230709"/>
    </source>
</evidence>
<evidence type="ECO:0000256" key="3">
    <source>
        <dbReference type="ARBA" id="ARBA00029447"/>
    </source>
</evidence>
<evidence type="ECO:0000256" key="5">
    <source>
        <dbReference type="SAM" id="MobiDB-lite"/>
    </source>
</evidence>